<dbReference type="PROSITE" id="PS51257">
    <property type="entry name" value="PROKAR_LIPOPROTEIN"/>
    <property type="match status" value="1"/>
</dbReference>
<dbReference type="InterPro" id="IPR019076">
    <property type="entry name" value="Spore_lipoprot_YhcN/YlaJ-like"/>
</dbReference>
<evidence type="ECO:0000256" key="1">
    <source>
        <dbReference type="SAM" id="SignalP"/>
    </source>
</evidence>
<accession>A0A2Z4ML35</accession>
<feature type="signal peptide" evidence="1">
    <location>
        <begin position="1"/>
        <end position="23"/>
    </location>
</feature>
<keyword evidence="1" id="KW-0732">Signal</keyword>
<dbReference type="Pfam" id="PF09580">
    <property type="entry name" value="Spore_YhcN_YlaJ"/>
    <property type="match status" value="1"/>
</dbReference>
<dbReference type="Proteomes" id="UP000036061">
    <property type="component" value="Chromosome"/>
</dbReference>
<feature type="chain" id="PRO_5039115474" evidence="1">
    <location>
        <begin position="24"/>
        <end position="203"/>
    </location>
</feature>
<reference evidence="2 3" key="1">
    <citation type="journal article" date="2015" name="Genome Announc.">
        <title>Draft Genome Sequence of Brevibacillus brevis DZQ7, a Plant Growth-Promoting Rhizobacterium with Broad-Spectrum Antimicrobial Activity.</title>
        <authorList>
            <person name="Hou Q."/>
            <person name="Wang C."/>
            <person name="Hou X."/>
            <person name="Xia Z."/>
            <person name="Ye J."/>
            <person name="Liu K."/>
            <person name="Liu H."/>
            <person name="Wang J."/>
            <person name="Guo H."/>
            <person name="Yu X."/>
            <person name="Yang Y."/>
            <person name="Du B."/>
            <person name="Ding Y."/>
        </authorList>
    </citation>
    <scope>NUCLEOTIDE SEQUENCE [LARGE SCALE GENOMIC DNA]</scope>
    <source>
        <strain evidence="2 3">DZQ7</strain>
    </source>
</reference>
<dbReference type="RefSeq" id="WP_048033791.1">
    <property type="nucleotide sequence ID" value="NZ_CP030117.1"/>
</dbReference>
<proteinExistence type="predicted"/>
<organism evidence="2 3">
    <name type="scientific">Brevibacillus brevis</name>
    <name type="common">Bacillus brevis</name>
    <dbReference type="NCBI Taxonomy" id="1393"/>
    <lineage>
        <taxon>Bacteria</taxon>
        <taxon>Bacillati</taxon>
        <taxon>Bacillota</taxon>
        <taxon>Bacilli</taxon>
        <taxon>Bacillales</taxon>
        <taxon>Paenibacillaceae</taxon>
        <taxon>Brevibacillus</taxon>
    </lineage>
</organism>
<name>A0A2Z4ML35_BREBE</name>
<evidence type="ECO:0000313" key="3">
    <source>
        <dbReference type="Proteomes" id="UP000036061"/>
    </source>
</evidence>
<gene>
    <name evidence="2" type="ORF">AB432_020080</name>
</gene>
<protein>
    <submittedName>
        <fullName evidence="2">Sporulation protein</fullName>
    </submittedName>
</protein>
<evidence type="ECO:0000313" key="2">
    <source>
        <dbReference type="EMBL" id="AWX57212.1"/>
    </source>
</evidence>
<dbReference type="EMBL" id="CP030117">
    <property type="protein sequence ID" value="AWX57212.1"/>
    <property type="molecule type" value="Genomic_DNA"/>
</dbReference>
<dbReference type="AlphaFoldDB" id="A0A2Z4ML35"/>
<sequence length="203" mass="22461">MERYGPKCLVGLLMIATMMSGCASFSSHPKNQAHTQSTTYQQAPGARTSLAHDYHAYTGGINARNYRNGYTVNGFNQDLAEQLTMVADDVPGVERATVLVSGTDAVIGIRVRKNFGPEQTRIIEQQVHSAVRSRVPNFSIQVASDAATFDRIRAIHADIYEEATHRTNQVDVRPDMKSQITNTSTEFRSLLHDIGRRIPTVTP</sequence>